<gene>
    <name evidence="1" type="ORF">AVEN_146577_1</name>
</gene>
<evidence type="ECO:0000313" key="1">
    <source>
        <dbReference type="EMBL" id="GBO34460.1"/>
    </source>
</evidence>
<reference evidence="1 2" key="1">
    <citation type="journal article" date="2019" name="Sci. Rep.">
        <title>Orb-weaving spider Araneus ventricosus genome elucidates the spidroin gene catalogue.</title>
        <authorList>
            <person name="Kono N."/>
            <person name="Nakamura H."/>
            <person name="Ohtoshi R."/>
            <person name="Moran D.A.P."/>
            <person name="Shinohara A."/>
            <person name="Yoshida Y."/>
            <person name="Fujiwara M."/>
            <person name="Mori M."/>
            <person name="Tomita M."/>
            <person name="Arakawa K."/>
        </authorList>
    </citation>
    <scope>NUCLEOTIDE SEQUENCE [LARGE SCALE GENOMIC DNA]</scope>
</reference>
<comment type="caution">
    <text evidence="1">The sequence shown here is derived from an EMBL/GenBank/DDBJ whole genome shotgun (WGS) entry which is preliminary data.</text>
</comment>
<name>A0A4Y2WDV5_ARAVE</name>
<keyword evidence="2" id="KW-1185">Reference proteome</keyword>
<protein>
    <submittedName>
        <fullName evidence="1">Uncharacterized protein</fullName>
    </submittedName>
</protein>
<dbReference type="EMBL" id="BGPR01058295">
    <property type="protein sequence ID" value="GBO34460.1"/>
    <property type="molecule type" value="Genomic_DNA"/>
</dbReference>
<accession>A0A4Y2WDV5</accession>
<dbReference type="AlphaFoldDB" id="A0A4Y2WDV5"/>
<evidence type="ECO:0000313" key="2">
    <source>
        <dbReference type="Proteomes" id="UP000499080"/>
    </source>
</evidence>
<proteinExistence type="predicted"/>
<feature type="non-terminal residue" evidence="1">
    <location>
        <position position="1"/>
    </location>
</feature>
<sequence>NSDRVAGDAVSRVAASDVSVCHPVDTHLPGSFMGNLLLQTDMTPFTPVTQFQVTAEVVHFN</sequence>
<dbReference type="Proteomes" id="UP000499080">
    <property type="component" value="Unassembled WGS sequence"/>
</dbReference>
<organism evidence="1 2">
    <name type="scientific">Araneus ventricosus</name>
    <name type="common">Orbweaver spider</name>
    <name type="synonym">Epeira ventricosa</name>
    <dbReference type="NCBI Taxonomy" id="182803"/>
    <lineage>
        <taxon>Eukaryota</taxon>
        <taxon>Metazoa</taxon>
        <taxon>Ecdysozoa</taxon>
        <taxon>Arthropoda</taxon>
        <taxon>Chelicerata</taxon>
        <taxon>Arachnida</taxon>
        <taxon>Araneae</taxon>
        <taxon>Araneomorphae</taxon>
        <taxon>Entelegynae</taxon>
        <taxon>Araneoidea</taxon>
        <taxon>Araneidae</taxon>
        <taxon>Araneus</taxon>
    </lineage>
</organism>